<evidence type="ECO:0000256" key="1">
    <source>
        <dbReference type="SAM" id="MobiDB-lite"/>
    </source>
</evidence>
<dbReference type="AlphaFoldDB" id="A0A4Y8CXE6"/>
<dbReference type="InterPro" id="IPR055795">
    <property type="entry name" value="DUF7371"/>
</dbReference>
<dbReference type="Pfam" id="PF24086">
    <property type="entry name" value="DUF7371"/>
    <property type="match status" value="1"/>
</dbReference>
<dbReference type="EMBL" id="PHWZ01000233">
    <property type="protein sequence ID" value="TEY55059.1"/>
    <property type="molecule type" value="Genomic_DNA"/>
</dbReference>
<dbReference type="STRING" id="38488.A0A4Y8CXE6"/>
<feature type="domain" description="DUF7371" evidence="2">
    <location>
        <begin position="635"/>
        <end position="838"/>
    </location>
</feature>
<feature type="region of interest" description="Disordered" evidence="1">
    <location>
        <begin position="35"/>
        <end position="55"/>
    </location>
</feature>
<dbReference type="Proteomes" id="UP000297299">
    <property type="component" value="Unassembled WGS sequence"/>
</dbReference>
<name>A0A4Y8CXE6_9HELO</name>
<sequence>MSLTGLIGLIEICYPGGYTAVLEIHCGNEQIHQEISFDPTSPPPSKHPLSSRRSRGLKRVKSHKYYDMILDFLIALWAICGTAGAVPRYGPVQSTVTVYASCSETPAPFPTAIASDRMTQVSANTPLHLYIAPTVSTSSSVGFSKSTLIIEASQSSKPSGTLETAVEVRKISQSSNNIFSFIVVKDTTSWLNGQTPTSAPSQSFVVITSAITVVPLSIPPPPASTLTSGSEVVVISTETVIPLSTVPSLASSSPYSSAKSSGSESVVISTATFIPLSTLPSSHSTSMTTKTKSVSTSEPVILSTKTATLLPTTFPSSSSIASQPVSSSNVIITLTTTKTTVVPFSTLLPTTTSSSKPTFTSTGTMISSQSNTYHTSTNGTIFSSTSTFVSATLKNTVVPTSVVVFNLSSMAGNLSTIAAPISSLSSVLSLTMSRPEASKSSIKPVTSSQSASGRIFTGIASKAGGWNSTSQTISESSFSTHAAVTIGSMTTLTGVEASQAAIQTSNPVAANLTTLDSSFSMPMSTSISISLSKDTLFSTHTSITNSNSVSSSTSISGFNVTSYTSSFSKSTSASILTPAFNATSTYQLMPSSTTASISSFTSVITRPTYITFPNSTSSTSTSIISSATPTNCGERKDFVLTFDDIPPLSISNTSDTDVQPEPLFNPYHQFLFSSGFTVVPSPKRLPFLPSRKSLLLEFIPNFTANSSNRKTGANASDQGFSGQIGSADEGLTGCFNFNLYGASLGCDSTGPTCDFAFTGYKYDVASKNTSQVTQQIINVPACPELSNCILTNVDLNLSFKDLTYFFVNVTVAGKPKLWWMDDLRLGWSDNSCAMGLCRRNAHVR</sequence>
<evidence type="ECO:0000313" key="4">
    <source>
        <dbReference type="Proteomes" id="UP000297299"/>
    </source>
</evidence>
<proteinExistence type="predicted"/>
<evidence type="ECO:0000313" key="3">
    <source>
        <dbReference type="EMBL" id="TEY55059.1"/>
    </source>
</evidence>
<dbReference type="OrthoDB" id="5385013at2759"/>
<organism evidence="3 4">
    <name type="scientific">Botryotinia calthae</name>
    <dbReference type="NCBI Taxonomy" id="38488"/>
    <lineage>
        <taxon>Eukaryota</taxon>
        <taxon>Fungi</taxon>
        <taxon>Dikarya</taxon>
        <taxon>Ascomycota</taxon>
        <taxon>Pezizomycotina</taxon>
        <taxon>Leotiomycetes</taxon>
        <taxon>Helotiales</taxon>
        <taxon>Sclerotiniaceae</taxon>
        <taxon>Botryotinia</taxon>
    </lineage>
</organism>
<keyword evidence="4" id="KW-1185">Reference proteome</keyword>
<comment type="caution">
    <text evidence="3">The sequence shown here is derived from an EMBL/GenBank/DDBJ whole genome shotgun (WGS) entry which is preliminary data.</text>
</comment>
<gene>
    <name evidence="3" type="ORF">BOTCAL_0233g00020</name>
</gene>
<reference evidence="3 4" key="1">
    <citation type="submission" date="2017-11" db="EMBL/GenBank/DDBJ databases">
        <title>Comparative genomics of Botrytis spp.</title>
        <authorList>
            <person name="Valero-Jimenez C.A."/>
            <person name="Tapia P."/>
            <person name="Veloso J."/>
            <person name="Silva-Moreno E."/>
            <person name="Staats M."/>
            <person name="Valdes J.H."/>
            <person name="Van Kan J.A.L."/>
        </authorList>
    </citation>
    <scope>NUCLEOTIDE SEQUENCE [LARGE SCALE GENOMIC DNA]</scope>
    <source>
        <strain evidence="3 4">MUCL2830</strain>
    </source>
</reference>
<accession>A0A4Y8CXE6</accession>
<evidence type="ECO:0000259" key="2">
    <source>
        <dbReference type="Pfam" id="PF24086"/>
    </source>
</evidence>
<protein>
    <recommendedName>
        <fullName evidence="2">DUF7371 domain-containing protein</fullName>
    </recommendedName>
</protein>